<dbReference type="STRING" id="943830.A4A58_11545"/>
<evidence type="ECO:0000313" key="2">
    <source>
        <dbReference type="EMBL" id="KZD21759.1"/>
    </source>
</evidence>
<gene>
    <name evidence="2" type="ORF">A4A58_11545</name>
</gene>
<evidence type="ECO:0000256" key="1">
    <source>
        <dbReference type="SAM" id="Phobius"/>
    </source>
</evidence>
<feature type="transmembrane region" description="Helical" evidence="1">
    <location>
        <begin position="33"/>
        <end position="50"/>
    </location>
</feature>
<organism evidence="2 3">
    <name type="scientific">Tardiphaga robiniae</name>
    <dbReference type="NCBI Taxonomy" id="943830"/>
    <lineage>
        <taxon>Bacteria</taxon>
        <taxon>Pseudomonadati</taxon>
        <taxon>Pseudomonadota</taxon>
        <taxon>Alphaproteobacteria</taxon>
        <taxon>Hyphomicrobiales</taxon>
        <taxon>Nitrobacteraceae</taxon>
        <taxon>Tardiphaga</taxon>
    </lineage>
</organism>
<keyword evidence="1" id="KW-0812">Transmembrane</keyword>
<sequence>MINVLAKLAIGFLSTIAFFTTFAIAGDVLIATAVAIAGAATQFVLARTAYRRPDMMTRTASWGSLALVLVVTGTTLVGIEPSGAVASASHDVFTPVGNVCPLTQQDI</sequence>
<evidence type="ECO:0000313" key="3">
    <source>
        <dbReference type="Proteomes" id="UP000076574"/>
    </source>
</evidence>
<comment type="caution">
    <text evidence="2">The sequence shown here is derived from an EMBL/GenBank/DDBJ whole genome shotgun (WGS) entry which is preliminary data.</text>
</comment>
<protein>
    <submittedName>
        <fullName evidence="2">Uncharacterized protein</fullName>
    </submittedName>
</protein>
<keyword evidence="1" id="KW-1133">Transmembrane helix</keyword>
<feature type="transmembrane region" description="Helical" evidence="1">
    <location>
        <begin position="62"/>
        <end position="79"/>
    </location>
</feature>
<name>A0A163Y3S8_9BRAD</name>
<proteinExistence type="predicted"/>
<dbReference type="Proteomes" id="UP000076574">
    <property type="component" value="Unassembled WGS sequence"/>
</dbReference>
<dbReference type="EMBL" id="LVYV01000034">
    <property type="protein sequence ID" value="KZD21759.1"/>
    <property type="molecule type" value="Genomic_DNA"/>
</dbReference>
<keyword evidence="1" id="KW-0472">Membrane</keyword>
<dbReference type="RefSeq" id="WP_068735693.1">
    <property type="nucleotide sequence ID" value="NZ_LVYV01000034.1"/>
</dbReference>
<keyword evidence="3" id="KW-1185">Reference proteome</keyword>
<reference evidence="2 3" key="1">
    <citation type="submission" date="2016-03" db="EMBL/GenBank/DDBJ databases">
        <title>Microsymbionts genomes from the relict species Vavilovia formosa (Stev.) Fed.</title>
        <authorList>
            <person name="Kopat V."/>
            <person name="Chirak E."/>
            <person name="Kimeklis A."/>
            <person name="Andronov E."/>
        </authorList>
    </citation>
    <scope>NUCLEOTIDE SEQUENCE [LARGE SCALE GENOMIC DNA]</scope>
    <source>
        <strain evidence="2 3">Vaf07</strain>
    </source>
</reference>
<dbReference type="AlphaFoldDB" id="A0A163Y3S8"/>
<accession>A0A163Y3S8</accession>